<dbReference type="SUPFAM" id="SSF52799">
    <property type="entry name" value="(Phosphotyrosine protein) phosphatases II"/>
    <property type="match status" value="1"/>
</dbReference>
<comment type="similarity">
    <text evidence="1">Belongs to the protein-tyrosine phosphatase family.</text>
</comment>
<dbReference type="AlphaFoldDB" id="A0A3D4SVB8"/>
<evidence type="ECO:0000313" key="2">
    <source>
        <dbReference type="EMBL" id="HCT13229.1"/>
    </source>
</evidence>
<evidence type="ECO:0000313" key="3">
    <source>
        <dbReference type="Proteomes" id="UP000261739"/>
    </source>
</evidence>
<dbReference type="InterPro" id="IPR029021">
    <property type="entry name" value="Prot-tyrosine_phosphatase-like"/>
</dbReference>
<dbReference type="RefSeq" id="WP_010120355.1">
    <property type="nucleotide sequence ID" value="NZ_DAITTW010000010.1"/>
</dbReference>
<dbReference type="InterPro" id="IPR026893">
    <property type="entry name" value="Tyr/Ser_Pase_IphP-type"/>
</dbReference>
<proteinExistence type="inferred from homology"/>
<dbReference type="Gene3D" id="3.90.190.10">
    <property type="entry name" value="Protein tyrosine phosphatase superfamily"/>
    <property type="match status" value="1"/>
</dbReference>
<comment type="caution">
    <text evidence="2">The sequence shown here is derived from an EMBL/GenBank/DDBJ whole genome shotgun (WGS) entry which is preliminary data.</text>
</comment>
<protein>
    <submittedName>
        <fullName evidence="2">Protein-tyrosine-phosphatase</fullName>
    </submittedName>
</protein>
<dbReference type="STRING" id="863239.GCA_000213935_01533"/>
<dbReference type="PANTHER" id="PTHR31126">
    <property type="entry name" value="TYROSINE-PROTEIN PHOSPHATASE"/>
    <property type="match status" value="1"/>
</dbReference>
<dbReference type="Pfam" id="PF13350">
    <property type="entry name" value="Y_phosphatase3"/>
    <property type="match status" value="1"/>
</dbReference>
<dbReference type="PANTHER" id="PTHR31126:SF1">
    <property type="entry name" value="TYROSINE SPECIFIC PROTEIN PHOSPHATASES DOMAIN-CONTAINING PROTEIN"/>
    <property type="match status" value="1"/>
</dbReference>
<dbReference type="Proteomes" id="UP000261739">
    <property type="component" value="Unassembled WGS sequence"/>
</dbReference>
<dbReference type="EMBL" id="DQID01000001">
    <property type="protein sequence ID" value="HCT13229.1"/>
    <property type="molecule type" value="Genomic_DNA"/>
</dbReference>
<evidence type="ECO:0000256" key="1">
    <source>
        <dbReference type="ARBA" id="ARBA00009580"/>
    </source>
</evidence>
<sequence>MNIPGLPNFRDLGGHRTSHGTVIAPGALFRSVDLSRLEPAGGEALGALGIRRIIDLRTTVEVEKRPDRLPERMSSRHLDVLADAGAAAGAQVGRIMEDPRRLTEVLGGGAARDRMAATYRDIVSMPSALRSYRELFLGFAGDAGAGGVLFHCTTGKDRTGWAAASLMLLLGVDEDAVTEDYLRTNADLLPAMQPVLDRFAGQGGDPDVLLPVLGVQEEYLRTALDEVEVRFGGIRGYATDGLGLTEQDIDRLAAAVTVDAGSGGGGLR</sequence>
<dbReference type="PROSITE" id="PS00383">
    <property type="entry name" value="TYR_PHOSPHATASE_1"/>
    <property type="match status" value="1"/>
</dbReference>
<gene>
    <name evidence="2" type="ORF">DIW82_00100</name>
</gene>
<organism evidence="2 3">
    <name type="scientific">Corynebacterium nuruki</name>
    <dbReference type="NCBI Taxonomy" id="1032851"/>
    <lineage>
        <taxon>Bacteria</taxon>
        <taxon>Bacillati</taxon>
        <taxon>Actinomycetota</taxon>
        <taxon>Actinomycetes</taxon>
        <taxon>Mycobacteriales</taxon>
        <taxon>Corynebacteriaceae</taxon>
        <taxon>Corynebacterium</taxon>
    </lineage>
</organism>
<dbReference type="InterPro" id="IPR016130">
    <property type="entry name" value="Tyr_Pase_AS"/>
</dbReference>
<name>A0A3D4SVB8_9CORY</name>
<reference evidence="2 3" key="1">
    <citation type="journal article" date="2018" name="Nat. Biotechnol.">
        <title>A standardized bacterial taxonomy based on genome phylogeny substantially revises the tree of life.</title>
        <authorList>
            <person name="Parks D.H."/>
            <person name="Chuvochina M."/>
            <person name="Waite D.W."/>
            <person name="Rinke C."/>
            <person name="Skarshewski A."/>
            <person name="Chaumeil P.A."/>
            <person name="Hugenholtz P."/>
        </authorList>
    </citation>
    <scope>NUCLEOTIDE SEQUENCE [LARGE SCALE GENOMIC DNA]</scope>
    <source>
        <strain evidence="2">UBA11247</strain>
    </source>
</reference>
<accession>A0A3D4SVB8</accession>
<dbReference type="GO" id="GO:0004721">
    <property type="term" value="F:phosphoprotein phosphatase activity"/>
    <property type="evidence" value="ECO:0007669"/>
    <property type="project" value="InterPro"/>
</dbReference>